<keyword evidence="10" id="KW-1185">Reference proteome</keyword>
<sequence length="307" mass="31879">MPYSTTNVVIVNPTAGRGEAGKQVPAIRRLLDSDSADWVWLYTKARGDAESMAREAAAGGAKIVVAVGGDGTLHEVANGLLGTQTTLGLIPFGTGNDLARSLNLFGNLEVACRAVTHGRILHLDVGVIEGAGFDGPRHFLVIAGTGFDARTAQTVNNGVKWIAGAPAYVIGAVKTLMGFSPFALTLTADGEKRETRAMFVSVANAETTGGGMKIAPGAKVDDGQFDICLVGAVSKLTLLHQLTKVFDGAHVRHPAVTILRASEITLEADPPQPLLIDGEVLGTTPAKITLLRGALPMLVPAESNTVA</sequence>
<dbReference type="InterPro" id="IPR050187">
    <property type="entry name" value="Lipid_Phosphate_FormReg"/>
</dbReference>
<evidence type="ECO:0000313" key="9">
    <source>
        <dbReference type="EMBL" id="BDI33152.1"/>
    </source>
</evidence>
<evidence type="ECO:0000313" key="10">
    <source>
        <dbReference type="Proteomes" id="UP000287394"/>
    </source>
</evidence>
<dbReference type="InterPro" id="IPR017438">
    <property type="entry name" value="ATP-NAD_kinase_N"/>
</dbReference>
<dbReference type="PANTHER" id="PTHR12358">
    <property type="entry name" value="SPHINGOSINE KINASE"/>
    <property type="match status" value="1"/>
</dbReference>
<evidence type="ECO:0000256" key="2">
    <source>
        <dbReference type="ARBA" id="ARBA00005983"/>
    </source>
</evidence>
<comment type="similarity">
    <text evidence="2">Belongs to the diacylglycerol/lipid kinase family.</text>
</comment>
<keyword evidence="3" id="KW-0808">Transferase</keyword>
<organism evidence="9 10">
    <name type="scientific">Capsulimonas corticalis</name>
    <dbReference type="NCBI Taxonomy" id="2219043"/>
    <lineage>
        <taxon>Bacteria</taxon>
        <taxon>Bacillati</taxon>
        <taxon>Armatimonadota</taxon>
        <taxon>Armatimonadia</taxon>
        <taxon>Capsulimonadales</taxon>
        <taxon>Capsulimonadaceae</taxon>
        <taxon>Capsulimonas</taxon>
    </lineage>
</organism>
<keyword evidence="4" id="KW-0547">Nucleotide-binding</keyword>
<dbReference type="PANTHER" id="PTHR12358:SF54">
    <property type="entry name" value="SPHINGOSINE KINASE RELATED PROTEIN"/>
    <property type="match status" value="1"/>
</dbReference>
<evidence type="ECO:0000256" key="6">
    <source>
        <dbReference type="ARBA" id="ARBA00022840"/>
    </source>
</evidence>
<comment type="cofactor">
    <cofactor evidence="1">
        <name>Mg(2+)</name>
        <dbReference type="ChEBI" id="CHEBI:18420"/>
    </cofactor>
</comment>
<keyword evidence="5 9" id="KW-0418">Kinase</keyword>
<dbReference type="Pfam" id="PF00781">
    <property type="entry name" value="DAGK_cat"/>
    <property type="match status" value="1"/>
</dbReference>
<dbReference type="KEGG" id="ccot:CCAX7_52030"/>
<evidence type="ECO:0000256" key="8">
    <source>
        <dbReference type="ARBA" id="ARBA00023264"/>
    </source>
</evidence>
<dbReference type="Gene3D" id="3.40.50.10330">
    <property type="entry name" value="Probable inorganic polyphosphate/atp-NAD kinase, domain 1"/>
    <property type="match status" value="1"/>
</dbReference>
<keyword evidence="7" id="KW-0444">Lipid biosynthesis</keyword>
<name>A0A402CNY1_9BACT</name>
<dbReference type="Gene3D" id="2.60.200.40">
    <property type="match status" value="1"/>
</dbReference>
<dbReference type="EMBL" id="AP025739">
    <property type="protein sequence ID" value="BDI33152.1"/>
    <property type="molecule type" value="Genomic_DNA"/>
</dbReference>
<keyword evidence="7" id="KW-0443">Lipid metabolism</keyword>
<evidence type="ECO:0000256" key="3">
    <source>
        <dbReference type="ARBA" id="ARBA00022679"/>
    </source>
</evidence>
<dbReference type="NCBIfam" id="TIGR00147">
    <property type="entry name" value="YegS/Rv2252/BmrU family lipid kinase"/>
    <property type="match status" value="1"/>
</dbReference>
<gene>
    <name evidence="9" type="ORF">CCAX7_52030</name>
</gene>
<dbReference type="Proteomes" id="UP000287394">
    <property type="component" value="Chromosome"/>
</dbReference>
<keyword evidence="7" id="KW-0594">Phospholipid biosynthesis</keyword>
<keyword evidence="8" id="KW-1208">Phospholipid metabolism</keyword>
<evidence type="ECO:0000256" key="5">
    <source>
        <dbReference type="ARBA" id="ARBA00022777"/>
    </source>
</evidence>
<dbReference type="SUPFAM" id="SSF111331">
    <property type="entry name" value="NAD kinase/diacylglycerol kinase-like"/>
    <property type="match status" value="1"/>
</dbReference>
<keyword evidence="6" id="KW-0067">ATP-binding</keyword>
<accession>A0A402CNY1</accession>
<dbReference type="InterPro" id="IPR016064">
    <property type="entry name" value="NAD/diacylglycerol_kinase_sf"/>
</dbReference>
<dbReference type="GO" id="GO:0008654">
    <property type="term" value="P:phospholipid biosynthetic process"/>
    <property type="evidence" value="ECO:0007669"/>
    <property type="project" value="UniProtKB-KW"/>
</dbReference>
<dbReference type="SMART" id="SM00046">
    <property type="entry name" value="DAGKc"/>
    <property type="match status" value="1"/>
</dbReference>
<proteinExistence type="inferred from homology"/>
<evidence type="ECO:0000256" key="7">
    <source>
        <dbReference type="ARBA" id="ARBA00023209"/>
    </source>
</evidence>
<protein>
    <submittedName>
        <fullName evidence="9">Lipid kinase</fullName>
    </submittedName>
</protein>
<evidence type="ECO:0000256" key="4">
    <source>
        <dbReference type="ARBA" id="ARBA00022741"/>
    </source>
</evidence>
<dbReference type="GO" id="GO:0016301">
    <property type="term" value="F:kinase activity"/>
    <property type="evidence" value="ECO:0007669"/>
    <property type="project" value="UniProtKB-KW"/>
</dbReference>
<dbReference type="GO" id="GO:0005524">
    <property type="term" value="F:ATP binding"/>
    <property type="evidence" value="ECO:0007669"/>
    <property type="project" value="UniProtKB-KW"/>
</dbReference>
<dbReference type="RefSeq" id="WP_119319181.1">
    <property type="nucleotide sequence ID" value="NZ_AP025739.1"/>
</dbReference>
<dbReference type="PROSITE" id="PS50146">
    <property type="entry name" value="DAGK"/>
    <property type="match status" value="1"/>
</dbReference>
<dbReference type="OrthoDB" id="9786026at2"/>
<evidence type="ECO:0000256" key="1">
    <source>
        <dbReference type="ARBA" id="ARBA00001946"/>
    </source>
</evidence>
<dbReference type="Pfam" id="PF19279">
    <property type="entry name" value="YegS_C"/>
    <property type="match status" value="1"/>
</dbReference>
<dbReference type="InterPro" id="IPR005218">
    <property type="entry name" value="Diacylglycerol/lipid_kinase"/>
</dbReference>
<dbReference type="AlphaFoldDB" id="A0A402CNY1"/>
<dbReference type="InterPro" id="IPR045540">
    <property type="entry name" value="YegS/DAGK_C"/>
</dbReference>
<reference evidence="9 10" key="1">
    <citation type="journal article" date="2019" name="Int. J. Syst. Evol. Microbiol.">
        <title>Capsulimonas corticalis gen. nov., sp. nov., an aerobic capsulated bacterium, of a novel bacterial order, Capsulimonadales ord. nov., of the class Armatimonadia of the phylum Armatimonadetes.</title>
        <authorList>
            <person name="Li J."/>
            <person name="Kudo C."/>
            <person name="Tonouchi A."/>
        </authorList>
    </citation>
    <scope>NUCLEOTIDE SEQUENCE [LARGE SCALE GENOMIC DNA]</scope>
    <source>
        <strain evidence="9 10">AX-7</strain>
    </source>
</reference>
<dbReference type="InterPro" id="IPR001206">
    <property type="entry name" value="Diacylglycerol_kinase_cat_dom"/>
</dbReference>